<dbReference type="EMBL" id="AZFE01000031">
    <property type="protein sequence ID" value="KRL55609.1"/>
    <property type="molecule type" value="Genomic_DNA"/>
</dbReference>
<evidence type="ECO:0000256" key="1">
    <source>
        <dbReference type="SAM" id="Phobius"/>
    </source>
</evidence>
<accession>A0A0R1RGV3</accession>
<dbReference type="PATRIC" id="fig|1423778.4.peg.1245"/>
<sequence>MKGFYMNDIFNFQKLLERVELTILIIMAIFGTMPLFIVASILIASFLAIKVCLTTRYSIQLKGILSIGYLAVMTIQIIFIANVSLDEHLLLRIIAAAILPLPFLLEWAVMRRNNDVFYLPSLGELATISFDQFKKNRQIIQSSVVNVGHVLSTDNLKNLFGDLHRHSNLNYINNHSLDTDFFKRAEQSLTDPNLYIVISNTGSPASEVIGLFTQKQFNHASLSFDRDLSTITSYNGGERVYPPGLNPEMLSSLHKNNQASILIYRLPVTREQKEIVLDTIRKINTTGSAYNILGLVTKHSLRRNIMFCSQFVYRMLEIAEITYFDKSAGNVRPTDFVELDYHRKLEYVEEIKF</sequence>
<gene>
    <name evidence="2" type="ORF">FC70_GL001211</name>
</gene>
<dbReference type="AlphaFoldDB" id="A0A0R1RGV3"/>
<reference evidence="2 3" key="1">
    <citation type="journal article" date="2015" name="Genome Announc.">
        <title>Expanding the biotechnology potential of lactobacilli through comparative genomics of 213 strains and associated genera.</title>
        <authorList>
            <person name="Sun Z."/>
            <person name="Harris H.M."/>
            <person name="McCann A."/>
            <person name="Guo C."/>
            <person name="Argimon S."/>
            <person name="Zhang W."/>
            <person name="Yang X."/>
            <person name="Jeffery I.B."/>
            <person name="Cooney J.C."/>
            <person name="Kagawa T.F."/>
            <person name="Liu W."/>
            <person name="Song Y."/>
            <person name="Salvetti E."/>
            <person name="Wrobel A."/>
            <person name="Rasinkangas P."/>
            <person name="Parkhill J."/>
            <person name="Rea M.C."/>
            <person name="O'Sullivan O."/>
            <person name="Ritari J."/>
            <person name="Douillard F.P."/>
            <person name="Paul Ross R."/>
            <person name="Yang R."/>
            <person name="Briner A.E."/>
            <person name="Felis G.E."/>
            <person name="de Vos W.M."/>
            <person name="Barrangou R."/>
            <person name="Klaenhammer T.R."/>
            <person name="Caufield P.W."/>
            <person name="Cui Y."/>
            <person name="Zhang H."/>
            <person name="O'Toole P.W."/>
        </authorList>
    </citation>
    <scope>NUCLEOTIDE SEQUENCE [LARGE SCALE GENOMIC DNA]</scope>
    <source>
        <strain evidence="2 3">DSM 15707</strain>
    </source>
</reference>
<dbReference type="RefSeq" id="WP_235804081.1">
    <property type="nucleotide sequence ID" value="NZ_AZFE01000031.1"/>
</dbReference>
<dbReference type="Proteomes" id="UP000051697">
    <property type="component" value="Unassembled WGS sequence"/>
</dbReference>
<dbReference type="InterPro" id="IPR038765">
    <property type="entry name" value="Papain-like_cys_pep_sf"/>
</dbReference>
<comment type="caution">
    <text evidence="2">The sequence shown here is derived from an EMBL/GenBank/DDBJ whole genome shotgun (WGS) entry which is preliminary data.</text>
</comment>
<keyword evidence="1" id="KW-1133">Transmembrane helix</keyword>
<proteinExistence type="predicted"/>
<name>A0A0R1RGV3_9LACO</name>
<keyword evidence="3" id="KW-1185">Reference proteome</keyword>
<dbReference type="STRING" id="1423778.FC70_GL001211"/>
<evidence type="ECO:0000313" key="3">
    <source>
        <dbReference type="Proteomes" id="UP000051697"/>
    </source>
</evidence>
<feature type="transmembrane region" description="Helical" evidence="1">
    <location>
        <begin position="89"/>
        <end position="109"/>
    </location>
</feature>
<feature type="transmembrane region" description="Helical" evidence="1">
    <location>
        <begin position="23"/>
        <end position="49"/>
    </location>
</feature>
<keyword evidence="1" id="KW-0812">Transmembrane</keyword>
<evidence type="ECO:0000313" key="2">
    <source>
        <dbReference type="EMBL" id="KRL55609.1"/>
    </source>
</evidence>
<dbReference type="SUPFAM" id="SSF54001">
    <property type="entry name" value="Cysteine proteinases"/>
    <property type="match status" value="1"/>
</dbReference>
<keyword evidence="1" id="KW-0472">Membrane</keyword>
<organism evidence="2 3">
    <name type="scientific">Paucilactobacillus oligofermentans DSM 15707 = LMG 22743</name>
    <dbReference type="NCBI Taxonomy" id="1423778"/>
    <lineage>
        <taxon>Bacteria</taxon>
        <taxon>Bacillati</taxon>
        <taxon>Bacillota</taxon>
        <taxon>Bacilli</taxon>
        <taxon>Lactobacillales</taxon>
        <taxon>Lactobacillaceae</taxon>
        <taxon>Paucilactobacillus</taxon>
    </lineage>
</organism>
<feature type="transmembrane region" description="Helical" evidence="1">
    <location>
        <begin position="61"/>
        <end position="83"/>
    </location>
</feature>
<dbReference type="Gene3D" id="3.90.1720.10">
    <property type="entry name" value="endopeptidase domain like (from Nostoc punctiforme)"/>
    <property type="match status" value="1"/>
</dbReference>
<protein>
    <submittedName>
        <fullName evidence="2">Uncharacterized protein</fullName>
    </submittedName>
</protein>